<dbReference type="OrthoDB" id="2020852at2759"/>
<keyword evidence="2" id="KW-0963">Cytoplasm</keyword>
<evidence type="ECO:0000313" key="10">
    <source>
        <dbReference type="Proteomes" id="UP000054097"/>
    </source>
</evidence>
<dbReference type="Pfam" id="PF10495">
    <property type="entry name" value="PACT_coil_coil"/>
    <property type="match status" value="1"/>
</dbReference>
<feature type="region of interest" description="Disordered" evidence="7">
    <location>
        <begin position="516"/>
        <end position="537"/>
    </location>
</feature>
<keyword evidence="5" id="KW-0206">Cytoskeleton</keyword>
<evidence type="ECO:0000259" key="8">
    <source>
        <dbReference type="Pfam" id="PF10495"/>
    </source>
</evidence>
<dbReference type="GO" id="GO:0005737">
    <property type="term" value="C:cytoplasm"/>
    <property type="evidence" value="ECO:0007669"/>
    <property type="project" value="UniProtKB-ARBA"/>
</dbReference>
<accession>A0A0C3BRT4</accession>
<evidence type="ECO:0000313" key="9">
    <source>
        <dbReference type="EMBL" id="KIM34091.1"/>
    </source>
</evidence>
<feature type="compositionally biased region" description="Polar residues" evidence="7">
    <location>
        <begin position="155"/>
        <end position="164"/>
    </location>
</feature>
<dbReference type="STRING" id="933852.A0A0C3BRT4"/>
<evidence type="ECO:0000256" key="5">
    <source>
        <dbReference type="ARBA" id="ARBA00023212"/>
    </source>
</evidence>
<feature type="compositionally biased region" description="Low complexity" evidence="7">
    <location>
        <begin position="180"/>
        <end position="208"/>
    </location>
</feature>
<feature type="domain" description="Pericentrin/AKAP-450 centrosomal targeting" evidence="8">
    <location>
        <begin position="1243"/>
        <end position="1317"/>
    </location>
</feature>
<feature type="coiled-coil region" evidence="6">
    <location>
        <begin position="899"/>
        <end position="1205"/>
    </location>
</feature>
<name>A0A0C3BRT4_SERVB</name>
<feature type="region of interest" description="Disordered" evidence="7">
    <location>
        <begin position="228"/>
        <end position="255"/>
    </location>
</feature>
<dbReference type="PANTHER" id="PTHR23159">
    <property type="entry name" value="CENTROSOMAL PROTEIN 2"/>
    <property type="match status" value="1"/>
</dbReference>
<keyword evidence="3" id="KW-0597">Phosphoprotein</keyword>
<dbReference type="Proteomes" id="UP000054097">
    <property type="component" value="Unassembled WGS sequence"/>
</dbReference>
<feature type="compositionally biased region" description="Low complexity" evidence="7">
    <location>
        <begin position="129"/>
        <end position="142"/>
    </location>
</feature>
<gene>
    <name evidence="9" type="ORF">M408DRAFT_325604</name>
</gene>
<evidence type="ECO:0000256" key="4">
    <source>
        <dbReference type="ARBA" id="ARBA00023054"/>
    </source>
</evidence>
<organism evidence="9 10">
    <name type="scientific">Serendipita vermifera MAFF 305830</name>
    <dbReference type="NCBI Taxonomy" id="933852"/>
    <lineage>
        <taxon>Eukaryota</taxon>
        <taxon>Fungi</taxon>
        <taxon>Dikarya</taxon>
        <taxon>Basidiomycota</taxon>
        <taxon>Agaricomycotina</taxon>
        <taxon>Agaricomycetes</taxon>
        <taxon>Sebacinales</taxon>
        <taxon>Serendipitaceae</taxon>
        <taxon>Serendipita</taxon>
    </lineage>
</organism>
<feature type="region of interest" description="Disordered" evidence="7">
    <location>
        <begin position="24"/>
        <end position="43"/>
    </location>
</feature>
<keyword evidence="10" id="KW-1185">Reference proteome</keyword>
<feature type="compositionally biased region" description="Basic and acidic residues" evidence="7">
    <location>
        <begin position="516"/>
        <end position="531"/>
    </location>
</feature>
<dbReference type="InterPro" id="IPR019528">
    <property type="entry name" value="PACT_domain"/>
</dbReference>
<evidence type="ECO:0000256" key="7">
    <source>
        <dbReference type="SAM" id="MobiDB-lite"/>
    </source>
</evidence>
<evidence type="ECO:0000256" key="3">
    <source>
        <dbReference type="ARBA" id="ARBA00022553"/>
    </source>
</evidence>
<feature type="coiled-coil region" evidence="6">
    <location>
        <begin position="789"/>
        <end position="844"/>
    </location>
</feature>
<feature type="compositionally biased region" description="Acidic residues" evidence="7">
    <location>
        <begin position="33"/>
        <end position="43"/>
    </location>
</feature>
<sequence>MPVLETPSRVWRRIQEADDLAVPSLPSLPAIDSLDEDDDDDNDQVASKLFESARNTSLSTKKSTTVRFADKHESFEFSDILPITHQSLLTDEDDGDKLPADYSIALNPHISSFSKDLDKNVAQRRIRTPSLTRSASLASTSPDATPTKDEHLSLPNASRRSLTQPLAEDVSAETREDSSRQSPSVSRSKSQSKSDSTQSLHHQQSHHLAPQTPQTAKRSFMLDVIHSTAKPRPRLSMRTPGPGLGQQSLHTPFRTPKTAGNDSFISTASSHDLTVHQPRINASFDHLTGAKGVGRFNATKLNTYLHGLNRRLVEENEELTKRLESQRGLTSTILEADESTRAMEIVALEDMVRTLEAEVKKEKEEREKEKADFKERVKEVEDGVEDVVEKLERELETLGEAKEQALIKVRRAQELKEDAEERANRAEIALAKMTRSGISPRRSIGSPAGSGTASADEDFKEALERVVELEAELRIASQRCQGLEEELKSADEALDELRAEKQAGDRKLHSVIKQLEKSQAEAEGQESRIQELEEDLQDSRASMESLMLELGEAQEDAASAKEELEGVRTELEVLRTNAVTLETRCERLETDAEQMEAALEASEEHMMHDREEIAALRGELERLRLVVSTGPSAFSSNRASTNTAVSLREQSASGLPVTQEEIEALEKELDDAHREIGRLQHLLQDSPTRAALSQVKDSKIDALERENAELEDKVRALRVLLSKGPMPGSSSLLAPVTPARSLALGLGASPAVRPLPSFRGPKTPGEPLKDVSWLQSGQQLDESDYLHQISLLERELAHANENVDDKIDKLEEYGRGVVGLTDKLADAETRITFLDDEVKRLERREERRVRKARKGVTCGGCGGTVELMTVFGMGDQTSLDISHVTISDVAASESMRTVLDKLRKMKQDWEHEKRRLEDEREYLQGAADRLNREVDLAKQENDDTRGVVSELDQARRAIADFEVQLQMERDRLRAITNERNRTVNEKKQILSNLERTQADMENVKEQLRKCKQENYALEGDLRSNAVAETKSRHLQAKAAQNQALIDQLRQERDQLAESHAALQKRYSSASERVDDLRKTLKETQSGHDERRHQLDMQIADINDLKRELAWRDEELARERRKGDNSGDLAAVVQALEKEIRRIRTDAENFARDMASLRENNEDLELRRNDDALRAERVQMQLRTQVRLLEEQLEGQRVRSRQLVEELDGHVCAIGDSAALASLKSQHNKECKGLMVQITYLKSKFMRESVFRQELAYQKRYLLLVLSKLRNSDVSILAAIAQSSDLSISGPMSPKPSIKRVAHIVMFLNRAKKATKQWAEHNDTKEQIAVALQDVRRRRAANGGRKSAPGLVGS</sequence>
<dbReference type="HOGENOM" id="CLU_003479_0_0_1"/>
<comment type="subcellular location">
    <subcellularLocation>
        <location evidence="1">Cytoplasm</location>
        <location evidence="1">Cytoskeleton</location>
        <location evidence="1">Microtubule organizing center</location>
    </subcellularLocation>
</comment>
<dbReference type="Gene3D" id="1.10.287.1490">
    <property type="match status" value="1"/>
</dbReference>
<feature type="coiled-coil region" evidence="6">
    <location>
        <begin position="655"/>
        <end position="723"/>
    </location>
</feature>
<dbReference type="PANTHER" id="PTHR23159:SF60">
    <property type="entry name" value="SPINDLE ASSEMBLY ABNORMAL PROTEIN 4"/>
    <property type="match status" value="1"/>
</dbReference>
<dbReference type="EMBL" id="KN824277">
    <property type="protein sequence ID" value="KIM34091.1"/>
    <property type="molecule type" value="Genomic_DNA"/>
</dbReference>
<keyword evidence="4 6" id="KW-0175">Coiled coil</keyword>
<evidence type="ECO:0000256" key="1">
    <source>
        <dbReference type="ARBA" id="ARBA00004267"/>
    </source>
</evidence>
<protein>
    <recommendedName>
        <fullName evidence="8">Pericentrin/AKAP-450 centrosomal targeting domain-containing protein</fullName>
    </recommendedName>
</protein>
<reference evidence="10" key="2">
    <citation type="submission" date="2015-01" db="EMBL/GenBank/DDBJ databases">
        <title>Evolutionary Origins and Diversification of the Mycorrhizal Mutualists.</title>
        <authorList>
            <consortium name="DOE Joint Genome Institute"/>
            <consortium name="Mycorrhizal Genomics Consortium"/>
            <person name="Kohler A."/>
            <person name="Kuo A."/>
            <person name="Nagy L.G."/>
            <person name="Floudas D."/>
            <person name="Copeland A."/>
            <person name="Barry K.W."/>
            <person name="Cichocki N."/>
            <person name="Veneault-Fourrey C."/>
            <person name="LaButti K."/>
            <person name="Lindquist E.A."/>
            <person name="Lipzen A."/>
            <person name="Lundell T."/>
            <person name="Morin E."/>
            <person name="Murat C."/>
            <person name="Riley R."/>
            <person name="Ohm R."/>
            <person name="Sun H."/>
            <person name="Tunlid A."/>
            <person name="Henrissat B."/>
            <person name="Grigoriev I.V."/>
            <person name="Hibbett D.S."/>
            <person name="Martin F."/>
        </authorList>
    </citation>
    <scope>NUCLEOTIDE SEQUENCE [LARGE SCALE GENOMIC DNA]</scope>
    <source>
        <strain evidence="10">MAFF 305830</strain>
    </source>
</reference>
<evidence type="ECO:0000256" key="6">
    <source>
        <dbReference type="SAM" id="Coils"/>
    </source>
</evidence>
<reference evidence="9 10" key="1">
    <citation type="submission" date="2014-04" db="EMBL/GenBank/DDBJ databases">
        <authorList>
            <consortium name="DOE Joint Genome Institute"/>
            <person name="Kuo A."/>
            <person name="Zuccaro A."/>
            <person name="Kohler A."/>
            <person name="Nagy L.G."/>
            <person name="Floudas D."/>
            <person name="Copeland A."/>
            <person name="Barry K.W."/>
            <person name="Cichocki N."/>
            <person name="Veneault-Fourrey C."/>
            <person name="LaButti K."/>
            <person name="Lindquist E.A."/>
            <person name="Lipzen A."/>
            <person name="Lundell T."/>
            <person name="Morin E."/>
            <person name="Murat C."/>
            <person name="Sun H."/>
            <person name="Tunlid A."/>
            <person name="Henrissat B."/>
            <person name="Grigoriev I.V."/>
            <person name="Hibbett D.S."/>
            <person name="Martin F."/>
            <person name="Nordberg H.P."/>
            <person name="Cantor M.N."/>
            <person name="Hua S.X."/>
        </authorList>
    </citation>
    <scope>NUCLEOTIDE SEQUENCE [LARGE SCALE GENOMIC DNA]</scope>
    <source>
        <strain evidence="9 10">MAFF 305830</strain>
    </source>
</reference>
<evidence type="ECO:0000256" key="2">
    <source>
        <dbReference type="ARBA" id="ARBA00022490"/>
    </source>
</evidence>
<proteinExistence type="predicted"/>
<feature type="region of interest" description="Disordered" evidence="7">
    <location>
        <begin position="126"/>
        <end position="216"/>
    </location>
</feature>
<dbReference type="GO" id="GO:0005815">
    <property type="term" value="C:microtubule organizing center"/>
    <property type="evidence" value="ECO:0007669"/>
    <property type="project" value="UniProtKB-SubCell"/>
</dbReference>